<dbReference type="GeneID" id="9635451"/>
<protein>
    <submittedName>
        <fullName evidence="5">N-acetylglucosaminyltransferase-like protein</fullName>
    </submittedName>
</protein>
<dbReference type="Pfam" id="PF09258">
    <property type="entry name" value="Glyco_transf_64"/>
    <property type="match status" value="1"/>
</dbReference>
<keyword evidence="5" id="KW-0328">Glycosyltransferase</keyword>
<dbReference type="GO" id="GO:0016757">
    <property type="term" value="F:glycosyltransferase activity"/>
    <property type="evidence" value="ECO:0007669"/>
    <property type="project" value="UniProtKB-KW"/>
</dbReference>
<dbReference type="InterPro" id="IPR029044">
    <property type="entry name" value="Nucleotide-diphossugar_trans"/>
</dbReference>
<name>D8T6I2_SELML</name>
<dbReference type="eggNOG" id="KOG1021">
    <property type="taxonomic scope" value="Eukaryota"/>
</dbReference>
<keyword evidence="3" id="KW-1015">Disulfide bond</keyword>
<dbReference type="InterPro" id="IPR053318">
    <property type="entry name" value="GT64"/>
</dbReference>
<keyword evidence="2 5" id="KW-0808">Transferase</keyword>
<dbReference type="OrthoDB" id="5954868at2759"/>
<comment type="similarity">
    <text evidence="1">Belongs to the glycosyltransferase 64 family.</text>
</comment>
<dbReference type="Gramene" id="EFJ07759">
    <property type="protein sequence ID" value="EFJ07759"/>
    <property type="gene ID" value="SELMODRAFT_133103"/>
</dbReference>
<dbReference type="SUPFAM" id="SSF53448">
    <property type="entry name" value="Nucleotide-diphospho-sugar transferases"/>
    <property type="match status" value="1"/>
</dbReference>
<dbReference type="EMBL" id="GL377681">
    <property type="protein sequence ID" value="EFJ07759.1"/>
    <property type="molecule type" value="Genomic_DNA"/>
</dbReference>
<dbReference type="PANTHER" id="PTHR48409">
    <property type="entry name" value="GLYCOSYLTRANSFERASE FAMILY PROTEIN 64 C3"/>
    <property type="match status" value="1"/>
</dbReference>
<accession>D8T6I2</accession>
<dbReference type="InterPro" id="IPR015338">
    <property type="entry name" value="GT64_dom"/>
</dbReference>
<feature type="domain" description="Glycosyl transferase 64" evidence="4">
    <location>
        <begin position="65"/>
        <end position="312"/>
    </location>
</feature>
<proteinExistence type="inferred from homology"/>
<dbReference type="KEGG" id="smo:SELMODRAFT_133103"/>
<gene>
    <name evidence="5" type="primary">GT64C1-1</name>
    <name evidence="5" type="ORF">SELMODRAFT_133103</name>
</gene>
<dbReference type="HOGENOM" id="CLU_060636_0_0_1"/>
<evidence type="ECO:0000256" key="3">
    <source>
        <dbReference type="ARBA" id="ARBA00023157"/>
    </source>
</evidence>
<dbReference type="OMA" id="ARDILMN"/>
<evidence type="ECO:0000313" key="5">
    <source>
        <dbReference type="EMBL" id="EFJ07759.1"/>
    </source>
</evidence>
<dbReference type="FunCoup" id="D8T6I2">
    <property type="interactions" value="81"/>
</dbReference>
<evidence type="ECO:0000259" key="4">
    <source>
        <dbReference type="Pfam" id="PF09258"/>
    </source>
</evidence>
<sequence>MARKRRKRLGFSILLLGSGVIFTALAAFFFLSATPASKRLDLAGETGVCQRDRYPQSIDLRPDQLTVLMNGFSEARIHILEQHAQAYSASPVVDAVYILWGNTSTPDQVLLNANLESLGAPIYVVRQPSSSLNNRFLPRKEISTQAVLVCDDDISVDLSSLKFAFQVWSENQDRIVGLFPRSHSFQLGTKSWIYTKSSIRYSILLTKFMILATENLYLYSCSMPAGVKEYVDDAINCEDIAMNFLVSSRSKKGPLLVEGSPRDWGDPRNSNLGLVSEALSARSGHRKDRGECITAFHRLWDGMELRYSYLKAVSDVRERAMCDQAGTLMECDRVGVEVT</sequence>
<dbReference type="PANTHER" id="PTHR48409:SF1">
    <property type="entry name" value="GLYCOSYLTRANSFERASE FAMILY PROTEIN 64 C3"/>
    <property type="match status" value="1"/>
</dbReference>
<evidence type="ECO:0000313" key="6">
    <source>
        <dbReference type="Proteomes" id="UP000001514"/>
    </source>
</evidence>
<evidence type="ECO:0000256" key="1">
    <source>
        <dbReference type="ARBA" id="ARBA00008700"/>
    </source>
</evidence>
<organism evidence="6">
    <name type="scientific">Selaginella moellendorffii</name>
    <name type="common">Spikemoss</name>
    <dbReference type="NCBI Taxonomy" id="88036"/>
    <lineage>
        <taxon>Eukaryota</taxon>
        <taxon>Viridiplantae</taxon>
        <taxon>Streptophyta</taxon>
        <taxon>Embryophyta</taxon>
        <taxon>Tracheophyta</taxon>
        <taxon>Lycopodiopsida</taxon>
        <taxon>Selaginellales</taxon>
        <taxon>Selaginellaceae</taxon>
        <taxon>Selaginella</taxon>
    </lineage>
</organism>
<dbReference type="Gene3D" id="3.90.550.10">
    <property type="entry name" value="Spore Coat Polysaccharide Biosynthesis Protein SpsA, Chain A"/>
    <property type="match status" value="1"/>
</dbReference>
<reference evidence="5 6" key="1">
    <citation type="journal article" date="2011" name="Science">
        <title>The Selaginella genome identifies genetic changes associated with the evolution of vascular plants.</title>
        <authorList>
            <person name="Banks J.A."/>
            <person name="Nishiyama T."/>
            <person name="Hasebe M."/>
            <person name="Bowman J.L."/>
            <person name="Gribskov M."/>
            <person name="dePamphilis C."/>
            <person name="Albert V.A."/>
            <person name="Aono N."/>
            <person name="Aoyama T."/>
            <person name="Ambrose B.A."/>
            <person name="Ashton N.W."/>
            <person name="Axtell M.J."/>
            <person name="Barker E."/>
            <person name="Barker M.S."/>
            <person name="Bennetzen J.L."/>
            <person name="Bonawitz N.D."/>
            <person name="Chapple C."/>
            <person name="Cheng C."/>
            <person name="Correa L.G."/>
            <person name="Dacre M."/>
            <person name="DeBarry J."/>
            <person name="Dreyer I."/>
            <person name="Elias M."/>
            <person name="Engstrom E.M."/>
            <person name="Estelle M."/>
            <person name="Feng L."/>
            <person name="Finet C."/>
            <person name="Floyd S.K."/>
            <person name="Frommer W.B."/>
            <person name="Fujita T."/>
            <person name="Gramzow L."/>
            <person name="Gutensohn M."/>
            <person name="Harholt J."/>
            <person name="Hattori M."/>
            <person name="Heyl A."/>
            <person name="Hirai T."/>
            <person name="Hiwatashi Y."/>
            <person name="Ishikawa M."/>
            <person name="Iwata M."/>
            <person name="Karol K.G."/>
            <person name="Koehler B."/>
            <person name="Kolukisaoglu U."/>
            <person name="Kubo M."/>
            <person name="Kurata T."/>
            <person name="Lalonde S."/>
            <person name="Li K."/>
            <person name="Li Y."/>
            <person name="Litt A."/>
            <person name="Lyons E."/>
            <person name="Manning G."/>
            <person name="Maruyama T."/>
            <person name="Michael T.P."/>
            <person name="Mikami K."/>
            <person name="Miyazaki S."/>
            <person name="Morinaga S."/>
            <person name="Murata T."/>
            <person name="Mueller-Roeber B."/>
            <person name="Nelson D.R."/>
            <person name="Obara M."/>
            <person name="Oguri Y."/>
            <person name="Olmstead R.G."/>
            <person name="Onodera N."/>
            <person name="Petersen B.L."/>
            <person name="Pils B."/>
            <person name="Prigge M."/>
            <person name="Rensing S.A."/>
            <person name="Riano-Pachon D.M."/>
            <person name="Roberts A.W."/>
            <person name="Sato Y."/>
            <person name="Scheller H.V."/>
            <person name="Schulz B."/>
            <person name="Schulz C."/>
            <person name="Shakirov E.V."/>
            <person name="Shibagaki N."/>
            <person name="Shinohara N."/>
            <person name="Shippen D.E."/>
            <person name="Soerensen I."/>
            <person name="Sotooka R."/>
            <person name="Sugimoto N."/>
            <person name="Sugita M."/>
            <person name="Sumikawa N."/>
            <person name="Tanurdzic M."/>
            <person name="Theissen G."/>
            <person name="Ulvskov P."/>
            <person name="Wakazuki S."/>
            <person name="Weng J.K."/>
            <person name="Willats W.W."/>
            <person name="Wipf D."/>
            <person name="Wolf P.G."/>
            <person name="Yang L."/>
            <person name="Zimmer A.D."/>
            <person name="Zhu Q."/>
            <person name="Mitros T."/>
            <person name="Hellsten U."/>
            <person name="Loque D."/>
            <person name="Otillar R."/>
            <person name="Salamov A."/>
            <person name="Schmutz J."/>
            <person name="Shapiro H."/>
            <person name="Lindquist E."/>
            <person name="Lucas S."/>
            <person name="Rokhsar D."/>
            <person name="Grigoriev I.V."/>
        </authorList>
    </citation>
    <scope>NUCLEOTIDE SEQUENCE [LARGE SCALE GENOMIC DNA]</scope>
</reference>
<dbReference type="Proteomes" id="UP000001514">
    <property type="component" value="Unassembled WGS sequence"/>
</dbReference>
<evidence type="ECO:0000256" key="2">
    <source>
        <dbReference type="ARBA" id="ARBA00022679"/>
    </source>
</evidence>
<dbReference type="GO" id="GO:0016020">
    <property type="term" value="C:membrane"/>
    <property type="evidence" value="ECO:0007669"/>
    <property type="project" value="InterPro"/>
</dbReference>
<dbReference type="AlphaFoldDB" id="D8T6I2"/>
<keyword evidence="6" id="KW-1185">Reference proteome</keyword>
<dbReference type="InParanoid" id="D8T6I2"/>